<dbReference type="EMBL" id="KZ824978">
    <property type="protein sequence ID" value="RAH66986.1"/>
    <property type="molecule type" value="Genomic_DNA"/>
</dbReference>
<proteinExistence type="predicted"/>
<accession>A0ACD1H045</accession>
<dbReference type="Proteomes" id="UP000249661">
    <property type="component" value="Unassembled WGS sequence"/>
</dbReference>
<organism evidence="1 2">
    <name type="scientific">Aspergillus aculeatinus CBS 121060</name>
    <dbReference type="NCBI Taxonomy" id="1448322"/>
    <lineage>
        <taxon>Eukaryota</taxon>
        <taxon>Fungi</taxon>
        <taxon>Dikarya</taxon>
        <taxon>Ascomycota</taxon>
        <taxon>Pezizomycotina</taxon>
        <taxon>Eurotiomycetes</taxon>
        <taxon>Eurotiomycetidae</taxon>
        <taxon>Eurotiales</taxon>
        <taxon>Aspergillaceae</taxon>
        <taxon>Aspergillus</taxon>
        <taxon>Aspergillus subgen. Circumdati</taxon>
    </lineage>
</organism>
<sequence length="537" mass="58961">MRRDSSWLYTLPVLYWTAAAANNDVVNRTSCGSHTYTYSGLAGYGYIPSNATDKYGDTLGGFGSSAAFDLDSWRCIGPETYTGLLYCIPDRCCISLSPGLVNTNGTLNYQARVHTLSVTLHLTSNNNSANRPSRPNLQLTYLDSLLLTDPTGKPLTGLDASADFDDTLNYPGFPPLPAAIYTGNGFDDDPTSGHGGHRVSLDAEGLVLTPDSFWISDEYGPYVYRFDRQTGRMKTAIEPPAAYIPHRNQSISFSADSPPIYDPNDTPIPEDPATGRANNQGFEALTISPDGKTLYTMTQSALDQEGGTSKKYRRPARLLQYDISAEIPVQEHEYVVMLPTYYDYTKGHDVVAAQSEIHLLPAAAAAGDPDDKAFLVLARDSGFGHGQDESLSVYRHADVVRITSNTTDLKRWRGVDGVNGTIASAKGVLDTGITPAEYCPFLDYNVDSQLAKFGLHNGGPQDRFLLNEKWESLALVPVEPGQKKASAREREYFLFSLSDNDFITQNGRMNFGRFKYADESGYDLDNQALVFRVKIPS</sequence>
<protein>
    <submittedName>
        <fullName evidence="1">Uncharacterized protein</fullName>
    </submittedName>
</protein>
<evidence type="ECO:0000313" key="2">
    <source>
        <dbReference type="Proteomes" id="UP000249661"/>
    </source>
</evidence>
<evidence type="ECO:0000313" key="1">
    <source>
        <dbReference type="EMBL" id="RAH66986.1"/>
    </source>
</evidence>
<keyword evidence="2" id="KW-1185">Reference proteome</keyword>
<gene>
    <name evidence="1" type="ORF">BO66DRAFT_380485</name>
</gene>
<name>A0ACD1H045_9EURO</name>
<reference evidence="1" key="1">
    <citation type="submission" date="2018-02" db="EMBL/GenBank/DDBJ databases">
        <title>The genomes of Aspergillus section Nigri reveals drivers in fungal speciation.</title>
        <authorList>
            <consortium name="DOE Joint Genome Institute"/>
            <person name="Vesth T.C."/>
            <person name="Nybo J."/>
            <person name="Theobald S."/>
            <person name="Brandl J."/>
            <person name="Frisvad J.C."/>
            <person name="Nielsen K.F."/>
            <person name="Lyhne E.K."/>
            <person name="Kogle M.E."/>
            <person name="Kuo A."/>
            <person name="Riley R."/>
            <person name="Clum A."/>
            <person name="Nolan M."/>
            <person name="Lipzen A."/>
            <person name="Salamov A."/>
            <person name="Henrissat B."/>
            <person name="Wiebenga A."/>
            <person name="De vries R.P."/>
            <person name="Grigoriev I.V."/>
            <person name="Mortensen U.H."/>
            <person name="Andersen M.R."/>
            <person name="Baker S.E."/>
        </authorList>
    </citation>
    <scope>NUCLEOTIDE SEQUENCE</scope>
    <source>
        <strain evidence="1">CBS 121060</strain>
    </source>
</reference>